<comment type="caution">
    <text evidence="1">The sequence shown here is derived from an EMBL/GenBank/DDBJ whole genome shotgun (WGS) entry which is preliminary data.</text>
</comment>
<accession>A0A7W6KR34</accession>
<reference evidence="1 2" key="1">
    <citation type="submission" date="2020-08" db="EMBL/GenBank/DDBJ databases">
        <title>Genomic Encyclopedia of Type Strains, Phase IV (KMG-IV): sequencing the most valuable type-strain genomes for metagenomic binning, comparative biology and taxonomic classification.</title>
        <authorList>
            <person name="Goeker M."/>
        </authorList>
    </citation>
    <scope>NUCLEOTIDE SEQUENCE [LARGE SCALE GENOMIC DNA]</scope>
    <source>
        <strain evidence="1 2">DSM 28101</strain>
    </source>
</reference>
<evidence type="ECO:0000313" key="1">
    <source>
        <dbReference type="EMBL" id="MBB4124564.1"/>
    </source>
</evidence>
<dbReference type="Proteomes" id="UP000530571">
    <property type="component" value="Unassembled WGS sequence"/>
</dbReference>
<dbReference type="SUPFAM" id="SSF52096">
    <property type="entry name" value="ClpP/crotonase"/>
    <property type="match status" value="1"/>
</dbReference>
<dbReference type="AlphaFoldDB" id="A0A7W6KR34"/>
<evidence type="ECO:0008006" key="3">
    <source>
        <dbReference type="Google" id="ProtNLM"/>
    </source>
</evidence>
<dbReference type="EMBL" id="JACIDZ010000026">
    <property type="protein sequence ID" value="MBB4124564.1"/>
    <property type="molecule type" value="Genomic_DNA"/>
</dbReference>
<proteinExistence type="predicted"/>
<organism evidence="1 2">
    <name type="scientific">Martelella radicis</name>
    <dbReference type="NCBI Taxonomy" id="1397476"/>
    <lineage>
        <taxon>Bacteria</taxon>
        <taxon>Pseudomonadati</taxon>
        <taxon>Pseudomonadota</taxon>
        <taxon>Alphaproteobacteria</taxon>
        <taxon>Hyphomicrobiales</taxon>
        <taxon>Aurantimonadaceae</taxon>
        <taxon>Martelella</taxon>
    </lineage>
</organism>
<name>A0A7W6KR34_9HYPH</name>
<sequence length="510" mass="56691">MRRDALVPVKNERLGLDVAAALQACRQDFITADTDEKLIYAILRMNNARRDVHVKVWLLRGGLELPGVRLGENDIRMDRLPTEDVPIRFSVDYGDPNRPFFFVADAGTNPADFGGRRPALGDRLIAVNGLSVSDWCACHLPYLRWSTREGMWWTLAKALSQRSREVSPELYLPEAQFTLQGGAGDTYDLALDWRAADTISWSGSFRKPGENRYPGFSHQFSRPCFELYRSDDLPIVLLDWKRFSEDHVIADTDALITWAKKAGVLDHHVIFDGTRSRGGGYGAYVLQALTSKPFKTTFGNLRLSDAVEPFIDLIRRGREEGASLKEVDAGVWMDGGSWLWDWLVTDVRDGLARGDAYSNDVPFKLTHLPKTSDGFIDPHPDHFTGRLVAMFGPYGGSHLDQFAAMVKDNGVGFTLGMPTAGYSNTWEWVEDVAFPLSGRPAVGLMYSMGHTIRPNGELLDGNPPAVDDYIPQTRDNFPHYPELLLERAIAHLASAGADPATDEGQADASS</sequence>
<dbReference type="Gene3D" id="3.90.226.10">
    <property type="entry name" value="2-enoyl-CoA Hydratase, Chain A, domain 1"/>
    <property type="match status" value="1"/>
</dbReference>
<dbReference type="InterPro" id="IPR029045">
    <property type="entry name" value="ClpP/crotonase-like_dom_sf"/>
</dbReference>
<evidence type="ECO:0000313" key="2">
    <source>
        <dbReference type="Proteomes" id="UP000530571"/>
    </source>
</evidence>
<protein>
    <recommendedName>
        <fullName evidence="3">Tail specific protease domain-containing protein</fullName>
    </recommendedName>
</protein>
<gene>
    <name evidence="1" type="ORF">GGR30_004524</name>
</gene>
<keyword evidence="2" id="KW-1185">Reference proteome</keyword>